<evidence type="ECO:0000256" key="1">
    <source>
        <dbReference type="SAM" id="MobiDB-lite"/>
    </source>
</evidence>
<evidence type="ECO:0000313" key="3">
    <source>
        <dbReference type="Proteomes" id="UP000026961"/>
    </source>
</evidence>
<protein>
    <submittedName>
        <fullName evidence="2">Uncharacterized protein</fullName>
    </submittedName>
</protein>
<accession>A0A0D9YEV6</accession>
<evidence type="ECO:0000313" key="2">
    <source>
        <dbReference type="EnsemblPlants" id="OGLUM01G34760.1"/>
    </source>
</evidence>
<dbReference type="Gramene" id="OGLUM01G34760.1">
    <property type="protein sequence ID" value="OGLUM01G34760.1"/>
    <property type="gene ID" value="OGLUM01G34760"/>
</dbReference>
<sequence length="124" mass="13129">MGRQSKRACAPMPMEVSSPGNQPIAPPGNQPVTQPLPPQFVVPSSFASTYRPGALFPAVTTQSMAPSSAPCWFTTLQQPGMTGSSTQGPWLFSTGIGPSTENAEHPDIHALYDTVPLFSIFLVV</sequence>
<dbReference type="Proteomes" id="UP000026961">
    <property type="component" value="Chromosome 1"/>
</dbReference>
<feature type="compositionally biased region" description="Pro residues" evidence="1">
    <location>
        <begin position="24"/>
        <end position="37"/>
    </location>
</feature>
<feature type="region of interest" description="Disordered" evidence="1">
    <location>
        <begin position="1"/>
        <end position="37"/>
    </location>
</feature>
<reference evidence="2" key="2">
    <citation type="submission" date="2015-04" db="UniProtKB">
        <authorList>
            <consortium name="EnsemblPlants"/>
        </authorList>
    </citation>
    <scope>IDENTIFICATION</scope>
</reference>
<name>A0A0D9YEV6_9ORYZ</name>
<reference evidence="2" key="1">
    <citation type="submission" date="2013-08" db="EMBL/GenBank/DDBJ databases">
        <title>Oryza genome evolution.</title>
        <authorList>
            <person name="Wing R.A."/>
            <person name="Panaud O."/>
            <person name="Oliveira A.C."/>
        </authorList>
    </citation>
    <scope>NUCLEOTIDE SEQUENCE</scope>
</reference>
<reference evidence="2" key="3">
    <citation type="submission" date="2018-05" db="EMBL/GenBank/DDBJ databases">
        <title>OgluRS3 (Oryza glumaepatula Reference Sequence Version 3).</title>
        <authorList>
            <person name="Zhang J."/>
            <person name="Kudrna D."/>
            <person name="Lee S."/>
            <person name="Talag J."/>
            <person name="Welchert J."/>
            <person name="Wing R.A."/>
        </authorList>
    </citation>
    <scope>NUCLEOTIDE SEQUENCE [LARGE SCALE GENOMIC DNA]</scope>
</reference>
<keyword evidence="3" id="KW-1185">Reference proteome</keyword>
<proteinExistence type="predicted"/>
<dbReference type="HOGENOM" id="CLU_165746_0_0_1"/>
<dbReference type="AlphaFoldDB" id="A0A0D9YEV6"/>
<dbReference type="EnsemblPlants" id="OGLUM01G34760.1">
    <property type="protein sequence ID" value="OGLUM01G34760.1"/>
    <property type="gene ID" value="OGLUM01G34760"/>
</dbReference>
<organism evidence="2">
    <name type="scientific">Oryza glumipatula</name>
    <dbReference type="NCBI Taxonomy" id="40148"/>
    <lineage>
        <taxon>Eukaryota</taxon>
        <taxon>Viridiplantae</taxon>
        <taxon>Streptophyta</taxon>
        <taxon>Embryophyta</taxon>
        <taxon>Tracheophyta</taxon>
        <taxon>Spermatophyta</taxon>
        <taxon>Magnoliopsida</taxon>
        <taxon>Liliopsida</taxon>
        <taxon>Poales</taxon>
        <taxon>Poaceae</taxon>
        <taxon>BOP clade</taxon>
        <taxon>Oryzoideae</taxon>
        <taxon>Oryzeae</taxon>
        <taxon>Oryzinae</taxon>
        <taxon>Oryza</taxon>
    </lineage>
</organism>